<evidence type="ECO:0000256" key="2">
    <source>
        <dbReference type="ARBA" id="ARBA00022801"/>
    </source>
</evidence>
<dbReference type="Pfam" id="PF00929">
    <property type="entry name" value="RNase_T"/>
    <property type="match status" value="1"/>
</dbReference>
<dbReference type="EMBL" id="QEAP01000379">
    <property type="protein sequence ID" value="TPX67825.1"/>
    <property type="molecule type" value="Genomic_DNA"/>
</dbReference>
<dbReference type="PANTHER" id="PTHR23044">
    <property type="entry name" value="3'-5' EXONUCLEASE ERI1-RELATED"/>
    <property type="match status" value="1"/>
</dbReference>
<dbReference type="GO" id="GO:0000175">
    <property type="term" value="F:3'-5'-RNA exonuclease activity"/>
    <property type="evidence" value="ECO:0007669"/>
    <property type="project" value="InterPro"/>
</dbReference>
<keyword evidence="1" id="KW-0540">Nuclease</keyword>
<dbReference type="InterPro" id="IPR012337">
    <property type="entry name" value="RNaseH-like_sf"/>
</dbReference>
<keyword evidence="3" id="KW-0269">Exonuclease</keyword>
<sequence length="240" mass="27449">MGKRQPAPVSPKAPTQPPPDDNDCGTSFIEFETEEPMPQSPPIPRVKQPFQYYCIFDVEATCEENDREWVNEIIEFPVVLLDSTTLETVAEFRSFVRPVFNATLTAFCKKLTGISQEQTDDAPLFVDVLVQFEDFMRTHGLTRDNMRFACDGPWDIRDFVTKQCKLVGIPVPDYFHNYVNVRGLARKYFLTKTVSFRSGLVGMLDYFGLEFIGNQHSGIDDARNIARIAVELMRENVVFI</sequence>
<dbReference type="STRING" id="246404.A0A507EWU4"/>
<evidence type="ECO:0000256" key="4">
    <source>
        <dbReference type="SAM" id="MobiDB-lite"/>
    </source>
</evidence>
<reference evidence="6 7" key="1">
    <citation type="journal article" date="2019" name="Sci. Rep.">
        <title>Comparative genomics of chytrid fungi reveal insights into the obligate biotrophic and pathogenic lifestyle of Synchytrium endobioticum.</title>
        <authorList>
            <person name="van de Vossenberg B.T.L.H."/>
            <person name="Warris S."/>
            <person name="Nguyen H.D.T."/>
            <person name="van Gent-Pelzer M.P.E."/>
            <person name="Joly D.L."/>
            <person name="van de Geest H.C."/>
            <person name="Bonants P.J.M."/>
            <person name="Smith D.S."/>
            <person name="Levesque C.A."/>
            <person name="van der Lee T.A.J."/>
        </authorList>
    </citation>
    <scope>NUCLEOTIDE SEQUENCE [LARGE SCALE GENOMIC DNA]</scope>
    <source>
        <strain evidence="6 7">CBS 675.73</strain>
    </source>
</reference>
<dbReference type="PANTHER" id="PTHR23044:SF61">
    <property type="entry name" value="3'-5' EXORIBONUCLEASE 1-RELATED"/>
    <property type="match status" value="1"/>
</dbReference>
<dbReference type="OrthoDB" id="448399at2759"/>
<dbReference type="CDD" id="cd06133">
    <property type="entry name" value="ERI-1_3'hExo_like"/>
    <property type="match status" value="1"/>
</dbReference>
<accession>A0A507EWU4</accession>
<dbReference type="InterPro" id="IPR036397">
    <property type="entry name" value="RNaseH_sf"/>
</dbReference>
<feature type="region of interest" description="Disordered" evidence="4">
    <location>
        <begin position="1"/>
        <end position="27"/>
    </location>
</feature>
<dbReference type="AlphaFoldDB" id="A0A507EWU4"/>
<dbReference type="InterPro" id="IPR051274">
    <property type="entry name" value="3-5_Exoribonuclease"/>
</dbReference>
<feature type="compositionally biased region" description="Pro residues" evidence="4">
    <location>
        <begin position="8"/>
        <end position="19"/>
    </location>
</feature>
<proteinExistence type="predicted"/>
<dbReference type="InterPro" id="IPR047201">
    <property type="entry name" value="ERI-1_3'hExo-like"/>
</dbReference>
<protein>
    <recommendedName>
        <fullName evidence="5">Exonuclease domain-containing protein</fullName>
    </recommendedName>
</protein>
<dbReference type="Gene3D" id="3.30.420.10">
    <property type="entry name" value="Ribonuclease H-like superfamily/Ribonuclease H"/>
    <property type="match status" value="1"/>
</dbReference>
<evidence type="ECO:0000256" key="1">
    <source>
        <dbReference type="ARBA" id="ARBA00022722"/>
    </source>
</evidence>
<feature type="domain" description="Exonuclease" evidence="5">
    <location>
        <begin position="52"/>
        <end position="238"/>
    </location>
</feature>
<dbReference type="SUPFAM" id="SSF53098">
    <property type="entry name" value="Ribonuclease H-like"/>
    <property type="match status" value="1"/>
</dbReference>
<name>A0A507EWU4_9FUNG</name>
<evidence type="ECO:0000259" key="5">
    <source>
        <dbReference type="SMART" id="SM00479"/>
    </source>
</evidence>
<dbReference type="Proteomes" id="UP000320333">
    <property type="component" value="Unassembled WGS sequence"/>
</dbReference>
<dbReference type="GO" id="GO:0003676">
    <property type="term" value="F:nucleic acid binding"/>
    <property type="evidence" value="ECO:0007669"/>
    <property type="project" value="InterPro"/>
</dbReference>
<comment type="caution">
    <text evidence="6">The sequence shown here is derived from an EMBL/GenBank/DDBJ whole genome shotgun (WGS) entry which is preliminary data.</text>
</comment>
<evidence type="ECO:0000313" key="7">
    <source>
        <dbReference type="Proteomes" id="UP000320333"/>
    </source>
</evidence>
<dbReference type="SMART" id="SM00479">
    <property type="entry name" value="EXOIII"/>
    <property type="match status" value="1"/>
</dbReference>
<evidence type="ECO:0000256" key="3">
    <source>
        <dbReference type="ARBA" id="ARBA00022839"/>
    </source>
</evidence>
<keyword evidence="7" id="KW-1185">Reference proteome</keyword>
<dbReference type="InterPro" id="IPR013520">
    <property type="entry name" value="Ribonucl_H"/>
</dbReference>
<gene>
    <name evidence="6" type="ORF">CcCBS67573_g07372</name>
</gene>
<organism evidence="6 7">
    <name type="scientific">Chytriomyces confervae</name>
    <dbReference type="NCBI Taxonomy" id="246404"/>
    <lineage>
        <taxon>Eukaryota</taxon>
        <taxon>Fungi</taxon>
        <taxon>Fungi incertae sedis</taxon>
        <taxon>Chytridiomycota</taxon>
        <taxon>Chytridiomycota incertae sedis</taxon>
        <taxon>Chytridiomycetes</taxon>
        <taxon>Chytridiales</taxon>
        <taxon>Chytriomycetaceae</taxon>
        <taxon>Chytriomyces</taxon>
    </lineage>
</organism>
<keyword evidence="2" id="KW-0378">Hydrolase</keyword>
<evidence type="ECO:0000313" key="6">
    <source>
        <dbReference type="EMBL" id="TPX67825.1"/>
    </source>
</evidence>